<reference evidence="5" key="1">
    <citation type="journal article" date="2014" name="Front. Microbiol.">
        <title>High frequency of phylogenetically diverse reductive dehalogenase-homologous genes in deep subseafloor sedimentary metagenomes.</title>
        <authorList>
            <person name="Kawai M."/>
            <person name="Futagami T."/>
            <person name="Toyoda A."/>
            <person name="Takaki Y."/>
            <person name="Nishi S."/>
            <person name="Hori S."/>
            <person name="Arai W."/>
            <person name="Tsubouchi T."/>
            <person name="Morono Y."/>
            <person name="Uchiyama I."/>
            <person name="Ito T."/>
            <person name="Fujiyama A."/>
            <person name="Inagaki F."/>
            <person name="Takami H."/>
        </authorList>
    </citation>
    <scope>NUCLEOTIDE SEQUENCE</scope>
    <source>
        <strain evidence="5">Expedition CK06-06</strain>
    </source>
</reference>
<feature type="non-terminal residue" evidence="5">
    <location>
        <position position="1"/>
    </location>
</feature>
<dbReference type="Pfam" id="PF00082">
    <property type="entry name" value="Peptidase_S8"/>
    <property type="match status" value="1"/>
</dbReference>
<dbReference type="PROSITE" id="PS51892">
    <property type="entry name" value="SUBTILASE"/>
    <property type="match status" value="1"/>
</dbReference>
<evidence type="ECO:0000259" key="4">
    <source>
        <dbReference type="Pfam" id="PF00082"/>
    </source>
</evidence>
<feature type="domain" description="Peptidase S8/S53" evidence="4">
    <location>
        <begin position="38"/>
        <end position="130"/>
    </location>
</feature>
<dbReference type="PANTHER" id="PTHR42884">
    <property type="entry name" value="PROPROTEIN CONVERTASE SUBTILISIN/KEXIN-RELATED"/>
    <property type="match status" value="1"/>
</dbReference>
<dbReference type="PANTHER" id="PTHR42884:SF14">
    <property type="entry name" value="NEUROENDOCRINE CONVERTASE 1"/>
    <property type="match status" value="1"/>
</dbReference>
<accession>X1MXC4</accession>
<dbReference type="GO" id="GO:0016020">
    <property type="term" value="C:membrane"/>
    <property type="evidence" value="ECO:0007669"/>
    <property type="project" value="TreeGrafter"/>
</dbReference>
<sequence>PHYLPELLYTPDDPLNIYQYYLDTIKAYDAWEICKGDSNIVIGITDTGVDIDHEDLQGNIYYNYNDPINGIDDDNDGFIDNFRGWDLGENDNNPQWEINDHGVVVTGIAGARTDNGIGISGVGFKSRFLPEPSFSAYTTFSGIVSMLSAVTFSISPI</sequence>
<protein>
    <recommendedName>
        <fullName evidence="4">Peptidase S8/S53 domain-containing protein</fullName>
    </recommendedName>
</protein>
<dbReference type="GO" id="GO:0016485">
    <property type="term" value="P:protein processing"/>
    <property type="evidence" value="ECO:0007669"/>
    <property type="project" value="TreeGrafter"/>
</dbReference>
<evidence type="ECO:0000256" key="2">
    <source>
        <dbReference type="ARBA" id="ARBA00022801"/>
    </source>
</evidence>
<dbReference type="Gene3D" id="3.40.50.200">
    <property type="entry name" value="Peptidase S8/S53 domain"/>
    <property type="match status" value="1"/>
</dbReference>
<dbReference type="AlphaFoldDB" id="X1MXC4"/>
<keyword evidence="2" id="KW-0378">Hydrolase</keyword>
<keyword evidence="1" id="KW-0645">Protease</keyword>
<gene>
    <name evidence="5" type="ORF">S06H3_42149</name>
</gene>
<name>X1MXC4_9ZZZZ</name>
<dbReference type="EMBL" id="BARV01026035">
    <property type="protein sequence ID" value="GAI36367.1"/>
    <property type="molecule type" value="Genomic_DNA"/>
</dbReference>
<keyword evidence="3" id="KW-0720">Serine protease</keyword>
<comment type="caution">
    <text evidence="5">The sequence shown here is derived from an EMBL/GenBank/DDBJ whole genome shotgun (WGS) entry which is preliminary data.</text>
</comment>
<dbReference type="InterPro" id="IPR000209">
    <property type="entry name" value="Peptidase_S8/S53_dom"/>
</dbReference>
<organism evidence="5">
    <name type="scientific">marine sediment metagenome</name>
    <dbReference type="NCBI Taxonomy" id="412755"/>
    <lineage>
        <taxon>unclassified sequences</taxon>
        <taxon>metagenomes</taxon>
        <taxon>ecological metagenomes</taxon>
    </lineage>
</organism>
<evidence type="ECO:0000256" key="3">
    <source>
        <dbReference type="ARBA" id="ARBA00022825"/>
    </source>
</evidence>
<dbReference type="InterPro" id="IPR036852">
    <property type="entry name" value="Peptidase_S8/S53_dom_sf"/>
</dbReference>
<proteinExistence type="predicted"/>
<dbReference type="GO" id="GO:0004252">
    <property type="term" value="F:serine-type endopeptidase activity"/>
    <property type="evidence" value="ECO:0007669"/>
    <property type="project" value="InterPro"/>
</dbReference>
<evidence type="ECO:0000313" key="5">
    <source>
        <dbReference type="EMBL" id="GAI36367.1"/>
    </source>
</evidence>
<dbReference type="SUPFAM" id="SSF52743">
    <property type="entry name" value="Subtilisin-like"/>
    <property type="match status" value="1"/>
</dbReference>
<evidence type="ECO:0000256" key="1">
    <source>
        <dbReference type="ARBA" id="ARBA00022670"/>
    </source>
</evidence>